<dbReference type="InterPro" id="IPR051939">
    <property type="entry name" value="Glycosyltr_41/O-GlcNAc_trsf"/>
</dbReference>
<evidence type="ECO:0000256" key="1">
    <source>
        <dbReference type="ARBA" id="ARBA00004922"/>
    </source>
</evidence>
<feature type="domain" description="O-GlcNAc transferase C-terminal" evidence="10">
    <location>
        <begin position="538"/>
        <end position="684"/>
    </location>
</feature>
<dbReference type="Pfam" id="PF13432">
    <property type="entry name" value="TPR_16"/>
    <property type="match status" value="2"/>
</dbReference>
<feature type="region of interest" description="Disordered" evidence="9">
    <location>
        <begin position="1"/>
        <end position="79"/>
    </location>
</feature>
<feature type="domain" description="O-GlcNAc transferase C-terminal" evidence="10">
    <location>
        <begin position="699"/>
        <end position="829"/>
    </location>
</feature>
<dbReference type="Gene3D" id="3.40.50.11380">
    <property type="match status" value="1"/>
</dbReference>
<comment type="pathway">
    <text evidence="1">Protein modification; protein glycosylation.</text>
</comment>
<evidence type="ECO:0000256" key="4">
    <source>
        <dbReference type="ARBA" id="ARBA00022676"/>
    </source>
</evidence>
<dbReference type="GO" id="GO:0097363">
    <property type="term" value="F:protein O-acetylglucosaminyltransferase activity"/>
    <property type="evidence" value="ECO:0007669"/>
    <property type="project" value="UniProtKB-EC"/>
</dbReference>
<dbReference type="EC" id="2.4.1.255" evidence="3"/>
<keyword evidence="6" id="KW-0677">Repeat</keyword>
<dbReference type="SMART" id="SM00028">
    <property type="entry name" value="TPR"/>
    <property type="match status" value="9"/>
</dbReference>
<dbReference type="Pfam" id="PF13431">
    <property type="entry name" value="TPR_17"/>
    <property type="match status" value="1"/>
</dbReference>
<feature type="repeat" description="TPR" evidence="8">
    <location>
        <begin position="272"/>
        <end position="305"/>
    </location>
</feature>
<dbReference type="AlphaFoldDB" id="A0AAW1Q2G7"/>
<organism evidence="11 12">
    <name type="scientific">Symbiochloris irregularis</name>
    <dbReference type="NCBI Taxonomy" id="706552"/>
    <lineage>
        <taxon>Eukaryota</taxon>
        <taxon>Viridiplantae</taxon>
        <taxon>Chlorophyta</taxon>
        <taxon>core chlorophytes</taxon>
        <taxon>Trebouxiophyceae</taxon>
        <taxon>Trebouxiales</taxon>
        <taxon>Trebouxiaceae</taxon>
        <taxon>Symbiochloris</taxon>
    </lineage>
</organism>
<dbReference type="Gene3D" id="1.25.40.10">
    <property type="entry name" value="Tetratricopeptide repeat domain"/>
    <property type="match status" value="3"/>
</dbReference>
<dbReference type="PANTHER" id="PTHR44835:SF1">
    <property type="entry name" value="PROTEIN O-GLCNAC TRANSFERASE"/>
    <property type="match status" value="1"/>
</dbReference>
<feature type="compositionally biased region" description="Polar residues" evidence="9">
    <location>
        <begin position="7"/>
        <end position="18"/>
    </location>
</feature>
<feature type="repeat" description="TPR" evidence="8">
    <location>
        <begin position="381"/>
        <end position="414"/>
    </location>
</feature>
<dbReference type="PROSITE" id="PS50005">
    <property type="entry name" value="TPR"/>
    <property type="match status" value="5"/>
</dbReference>
<evidence type="ECO:0000259" key="10">
    <source>
        <dbReference type="Pfam" id="PF13844"/>
    </source>
</evidence>
<comment type="caution">
    <text evidence="11">The sequence shown here is derived from an EMBL/GenBank/DDBJ whole genome shotgun (WGS) entry which is preliminary data.</text>
</comment>
<dbReference type="Proteomes" id="UP001465755">
    <property type="component" value="Unassembled WGS sequence"/>
</dbReference>
<dbReference type="Pfam" id="PF13414">
    <property type="entry name" value="TPR_11"/>
    <property type="match status" value="1"/>
</dbReference>
<name>A0AAW1Q2G7_9CHLO</name>
<evidence type="ECO:0000313" key="11">
    <source>
        <dbReference type="EMBL" id="KAK9815053.1"/>
    </source>
</evidence>
<feature type="repeat" description="TPR" evidence="8">
    <location>
        <begin position="449"/>
        <end position="482"/>
    </location>
</feature>
<comment type="similarity">
    <text evidence="2">Belongs to the glycosyltransferase 41 family. O-GlcNAc transferase subfamily.</text>
</comment>
<keyword evidence="5" id="KW-0808">Transferase</keyword>
<evidence type="ECO:0000256" key="5">
    <source>
        <dbReference type="ARBA" id="ARBA00022679"/>
    </source>
</evidence>
<protein>
    <recommendedName>
        <fullName evidence="3">protein O-GlcNAc transferase</fullName>
        <ecNumber evidence="3">2.4.1.255</ecNumber>
    </recommendedName>
</protein>
<reference evidence="11 12" key="1">
    <citation type="journal article" date="2024" name="Nat. Commun.">
        <title>Phylogenomics reveals the evolutionary origins of lichenization in chlorophyte algae.</title>
        <authorList>
            <person name="Puginier C."/>
            <person name="Libourel C."/>
            <person name="Otte J."/>
            <person name="Skaloud P."/>
            <person name="Haon M."/>
            <person name="Grisel S."/>
            <person name="Petersen M."/>
            <person name="Berrin J.G."/>
            <person name="Delaux P.M."/>
            <person name="Dal Grande F."/>
            <person name="Keller J."/>
        </authorList>
    </citation>
    <scope>NUCLEOTIDE SEQUENCE [LARGE SCALE GENOMIC DNA]</scope>
    <source>
        <strain evidence="11 12">SAG 2036</strain>
    </source>
</reference>
<evidence type="ECO:0000256" key="6">
    <source>
        <dbReference type="ARBA" id="ARBA00022737"/>
    </source>
</evidence>
<evidence type="ECO:0000256" key="8">
    <source>
        <dbReference type="PROSITE-ProRule" id="PRU00339"/>
    </source>
</evidence>
<dbReference type="EMBL" id="JALJOQ010000001">
    <property type="protein sequence ID" value="KAK9815053.1"/>
    <property type="molecule type" value="Genomic_DNA"/>
</dbReference>
<evidence type="ECO:0000256" key="9">
    <source>
        <dbReference type="SAM" id="MobiDB-lite"/>
    </source>
</evidence>
<dbReference type="InterPro" id="IPR011990">
    <property type="entry name" value="TPR-like_helical_dom_sf"/>
</dbReference>
<dbReference type="SUPFAM" id="SSF48452">
    <property type="entry name" value="TPR-like"/>
    <property type="match status" value="2"/>
</dbReference>
<evidence type="ECO:0000256" key="3">
    <source>
        <dbReference type="ARBA" id="ARBA00011970"/>
    </source>
</evidence>
<dbReference type="InterPro" id="IPR019734">
    <property type="entry name" value="TPR_rpt"/>
</dbReference>
<keyword evidence="4" id="KW-0328">Glycosyltransferase</keyword>
<dbReference type="Gene3D" id="3.40.50.2000">
    <property type="entry name" value="Glycogen Phosphorylase B"/>
    <property type="match status" value="1"/>
</dbReference>
<dbReference type="PROSITE" id="PS50293">
    <property type="entry name" value="TPR_REGION"/>
    <property type="match status" value="1"/>
</dbReference>
<keyword evidence="12" id="KW-1185">Reference proteome</keyword>
<keyword evidence="7 8" id="KW-0802">TPR repeat</keyword>
<dbReference type="Pfam" id="PF00515">
    <property type="entry name" value="TPR_1"/>
    <property type="match status" value="1"/>
</dbReference>
<sequence length="850" mass="92102">MAAADSATESVAGSSSADQVADKSAAAVEQRSAAPSGQQIDLAGLIPPGTPELISPGYESPTASRSQSEPEDGSPQTALLVPARDGCSQQDGSQLQRQLAMCRLLLKRGQAKEALASLEAAGLARLPVDALCLRGQCLATLGDNAGAFASFMAVLAQRPRHMDALLSCATLHRACGSLLEAAGLLKEANEEAGGKDYHVTYALATVLTDIGISMQIRQDSAAAQQKYEEALAVCEGYAPAHYSQGVLLAAQAKADEAIKAYQKAVNIMPNYAEAHCNMGVLHKQAGRLNEAIDAYETAVNLAPCANVIRNNLAVAYNEKGIQLKLESKGGAAVCLFEKALALQPTLPQALYSMACVYFEAGQYERASFFYETSLTYDMRNPDAWNNLGVVQRNLRNLERAAQCYQAALNLRPNFPEALNNMAVMYTYQGRSHDAAQLLNAVLISAPEYAEAWNTLGVLQRDLGTMQEAVTSYKRCMELAPTQRNSFQNYLLALNSIMPGEQPEVCAAHAEWGKNFQHYIDCTWPAVSMRGHNAHDKSLDRPLIVGYVSADLFTHSVSYFAEGPITHHDPSRVRCIVYACVPRPDAKTVRLKAAVQAAHGTWHDVDGLSEEALAEKVREDGVDILVELAGQTAHNRLGTMAMRPAPIQATWIGYPNSTGLPSVTYRLTDKICDPTSTTQTFTETLNKPFACAATRAAYLSQLEEQGMDPARVDLMPLTQGTQQHLTTYHDMDISLDPFPYTGTTTTAESLLMGVPVITCTGACHAHNVSASLMQTVGLPGSGWVASNEQEYIDAATQAVADLDQLNQLRAALRERMLQSPLCNSADFTVQLEKVYRRMWETWVEDGKPLQD</sequence>
<accession>A0AAW1Q2G7</accession>
<dbReference type="InterPro" id="IPR029489">
    <property type="entry name" value="OGT/SEC/SPY_C"/>
</dbReference>
<evidence type="ECO:0000256" key="7">
    <source>
        <dbReference type="ARBA" id="ARBA00022803"/>
    </source>
</evidence>
<feature type="repeat" description="TPR" evidence="8">
    <location>
        <begin position="238"/>
        <end position="271"/>
    </location>
</feature>
<gene>
    <name evidence="11" type="ORF">WJX73_005990</name>
</gene>
<dbReference type="PANTHER" id="PTHR44835">
    <property type="entry name" value="UDP-N-ACETYLGLUCOSAMINE--PEPTIDE N-ACETYLGLUCOSAMINYLTRANSFERASE SPINDLY-RELATED"/>
    <property type="match status" value="1"/>
</dbReference>
<evidence type="ECO:0000313" key="12">
    <source>
        <dbReference type="Proteomes" id="UP001465755"/>
    </source>
</evidence>
<evidence type="ECO:0000256" key="2">
    <source>
        <dbReference type="ARBA" id="ARBA00005386"/>
    </source>
</evidence>
<dbReference type="Pfam" id="PF13844">
    <property type="entry name" value="Glyco_transf_41"/>
    <property type="match status" value="2"/>
</dbReference>
<proteinExistence type="inferred from homology"/>
<feature type="repeat" description="TPR" evidence="8">
    <location>
        <begin position="347"/>
        <end position="380"/>
    </location>
</feature>